<dbReference type="InterPro" id="IPR039536">
    <property type="entry name" value="TetR_C_Proteobacteria"/>
</dbReference>
<dbReference type="Pfam" id="PF00440">
    <property type="entry name" value="TetR_N"/>
    <property type="match status" value="1"/>
</dbReference>
<evidence type="ECO:0000256" key="4">
    <source>
        <dbReference type="PROSITE-ProRule" id="PRU00335"/>
    </source>
</evidence>
<comment type="caution">
    <text evidence="6">The sequence shown here is derived from an EMBL/GenBank/DDBJ whole genome shotgun (WGS) entry which is preliminary data.</text>
</comment>
<feature type="domain" description="HTH tetR-type" evidence="5">
    <location>
        <begin position="19"/>
        <end position="79"/>
    </location>
</feature>
<dbReference type="Pfam" id="PF14246">
    <property type="entry name" value="TetR_C_7"/>
    <property type="match status" value="1"/>
</dbReference>
<keyword evidence="2 4" id="KW-0238">DNA-binding</keyword>
<dbReference type="PROSITE" id="PS50977">
    <property type="entry name" value="HTH_TETR_2"/>
    <property type="match status" value="1"/>
</dbReference>
<dbReference type="InterPro" id="IPR050109">
    <property type="entry name" value="HTH-type_TetR-like_transc_reg"/>
</dbReference>
<accession>A0A5B2TD11</accession>
<dbReference type="InterPro" id="IPR001647">
    <property type="entry name" value="HTH_TetR"/>
</dbReference>
<name>A0A5B2TD11_9PROT</name>
<evidence type="ECO:0000259" key="5">
    <source>
        <dbReference type="PROSITE" id="PS50977"/>
    </source>
</evidence>
<dbReference type="EMBL" id="VUKA01000008">
    <property type="protein sequence ID" value="KAA2212387.1"/>
    <property type="molecule type" value="Genomic_DNA"/>
</dbReference>
<evidence type="ECO:0000313" key="7">
    <source>
        <dbReference type="Proteomes" id="UP000322110"/>
    </source>
</evidence>
<proteinExistence type="predicted"/>
<dbReference type="PANTHER" id="PTHR30055">
    <property type="entry name" value="HTH-TYPE TRANSCRIPTIONAL REGULATOR RUTR"/>
    <property type="match status" value="1"/>
</dbReference>
<dbReference type="InterPro" id="IPR009057">
    <property type="entry name" value="Homeodomain-like_sf"/>
</dbReference>
<dbReference type="SUPFAM" id="SSF46689">
    <property type="entry name" value="Homeodomain-like"/>
    <property type="match status" value="1"/>
</dbReference>
<evidence type="ECO:0000256" key="2">
    <source>
        <dbReference type="ARBA" id="ARBA00023125"/>
    </source>
</evidence>
<protein>
    <submittedName>
        <fullName evidence="6">TetR/AcrR family transcriptional regulator</fullName>
    </submittedName>
</protein>
<dbReference type="Proteomes" id="UP000322110">
    <property type="component" value="Unassembled WGS sequence"/>
</dbReference>
<dbReference type="PANTHER" id="PTHR30055:SF234">
    <property type="entry name" value="HTH-TYPE TRANSCRIPTIONAL REGULATOR BETI"/>
    <property type="match status" value="1"/>
</dbReference>
<evidence type="ECO:0000256" key="1">
    <source>
        <dbReference type="ARBA" id="ARBA00023015"/>
    </source>
</evidence>
<keyword evidence="3" id="KW-0804">Transcription</keyword>
<evidence type="ECO:0000256" key="3">
    <source>
        <dbReference type="ARBA" id="ARBA00023163"/>
    </source>
</evidence>
<organism evidence="6 7">
    <name type="scientific">Teichococcus oryzae</name>
    <dbReference type="NCBI Taxonomy" id="1608942"/>
    <lineage>
        <taxon>Bacteria</taxon>
        <taxon>Pseudomonadati</taxon>
        <taxon>Pseudomonadota</taxon>
        <taxon>Alphaproteobacteria</taxon>
        <taxon>Acetobacterales</taxon>
        <taxon>Roseomonadaceae</taxon>
        <taxon>Roseomonas</taxon>
    </lineage>
</organism>
<feature type="DNA-binding region" description="H-T-H motif" evidence="4">
    <location>
        <begin position="42"/>
        <end position="61"/>
    </location>
</feature>
<dbReference type="PRINTS" id="PR00455">
    <property type="entry name" value="HTHTETR"/>
</dbReference>
<sequence length="216" mass="23424">MVQNVTEGPGGGEILAEPAAALERICAAAEAEFRGHGFHATTMDAVARAAGCSKKTIYKLFDSKEALFFRLLDRFKDRAQRIEVDPGLPPQAALEGFLWRIGRLILDEEAVSTLRMVLGEYRLSPSLLQAAERHFGGGILALDAYLARLEAEGLYRFGAPAEAARMLMGMALGAYHHERLIGLLPGVPEAALRTRIQKAVTIFLAGTRLPPRPAAC</sequence>
<keyword evidence="1" id="KW-0805">Transcription regulation</keyword>
<reference evidence="6 7" key="1">
    <citation type="journal article" date="2015" name="Int. J. Syst. Evol. Microbiol.">
        <title>Roseomonas oryzae sp. nov., isolated from paddy rhizosphere soil.</title>
        <authorList>
            <person name="Ramaprasad E.V."/>
            <person name="Sasikala Ch."/>
            <person name="Ramana Ch.V."/>
        </authorList>
    </citation>
    <scope>NUCLEOTIDE SEQUENCE [LARGE SCALE GENOMIC DNA]</scope>
    <source>
        <strain evidence="6 7">KCTC 42542</strain>
    </source>
</reference>
<gene>
    <name evidence="6" type="ORF">F0Q34_15205</name>
</gene>
<dbReference type="GO" id="GO:0000976">
    <property type="term" value="F:transcription cis-regulatory region binding"/>
    <property type="evidence" value="ECO:0007669"/>
    <property type="project" value="TreeGrafter"/>
</dbReference>
<keyword evidence="7" id="KW-1185">Reference proteome</keyword>
<dbReference type="Gene3D" id="1.10.357.10">
    <property type="entry name" value="Tetracycline Repressor, domain 2"/>
    <property type="match status" value="1"/>
</dbReference>
<dbReference type="AlphaFoldDB" id="A0A5B2TD11"/>
<evidence type="ECO:0000313" key="6">
    <source>
        <dbReference type="EMBL" id="KAA2212387.1"/>
    </source>
</evidence>
<dbReference type="GO" id="GO:0003700">
    <property type="term" value="F:DNA-binding transcription factor activity"/>
    <property type="evidence" value="ECO:0007669"/>
    <property type="project" value="TreeGrafter"/>
</dbReference>